<protein>
    <submittedName>
        <fullName evidence="2">Uncharacterized protein</fullName>
    </submittedName>
</protein>
<organism evidence="2 3">
    <name type="scientific">Bombiscardovia apis</name>
    <dbReference type="NCBI Taxonomy" id="2932182"/>
    <lineage>
        <taxon>Bacteria</taxon>
        <taxon>Bacillati</taxon>
        <taxon>Actinomycetota</taxon>
        <taxon>Actinomycetes</taxon>
        <taxon>Bifidobacteriales</taxon>
        <taxon>Bifidobacteriaceae</taxon>
        <taxon>Bombiscardovia</taxon>
    </lineage>
</organism>
<evidence type="ECO:0000313" key="2">
    <source>
        <dbReference type="EMBL" id="BDR54511.1"/>
    </source>
</evidence>
<accession>A0ABN6SGW9</accession>
<evidence type="ECO:0000313" key="3">
    <source>
        <dbReference type="Proteomes" id="UP001321748"/>
    </source>
</evidence>
<evidence type="ECO:0000256" key="1">
    <source>
        <dbReference type="SAM" id="MobiDB-lite"/>
    </source>
</evidence>
<proteinExistence type="predicted"/>
<dbReference type="Proteomes" id="UP001321748">
    <property type="component" value="Chromosome"/>
</dbReference>
<gene>
    <name evidence="2" type="ORF">KIMH_06220</name>
</gene>
<name>A0ABN6SGW9_9BIFI</name>
<keyword evidence="3" id="KW-1185">Reference proteome</keyword>
<dbReference type="EMBL" id="AP026800">
    <property type="protein sequence ID" value="BDR54511.1"/>
    <property type="molecule type" value="Genomic_DNA"/>
</dbReference>
<feature type="region of interest" description="Disordered" evidence="1">
    <location>
        <begin position="1"/>
        <end position="23"/>
    </location>
</feature>
<sequence>MSADGKRSIHYGNHEMNSRPTKHHYHEETWTFDPVNNVMNVDNRVIRVPILK</sequence>
<feature type="compositionally biased region" description="Basic and acidic residues" evidence="1">
    <location>
        <begin position="1"/>
        <end position="17"/>
    </location>
</feature>
<reference evidence="2 3" key="1">
    <citation type="journal article" date="2023" name="Microbiol. Spectr.">
        <title>Symbiosis of Carpenter Bees with Uncharacterized Lactic Acid Bacteria Showing NAD Auxotrophy.</title>
        <authorList>
            <person name="Kawasaki S."/>
            <person name="Ozawa K."/>
            <person name="Mori T."/>
            <person name="Yamamoto A."/>
            <person name="Ito M."/>
            <person name="Ohkuma M."/>
            <person name="Sakamoto M."/>
            <person name="Matsutani M."/>
        </authorList>
    </citation>
    <scope>NUCLEOTIDE SEQUENCE [LARGE SCALE GENOMIC DNA]</scope>
    <source>
        <strain evidence="2 3">KimH</strain>
    </source>
</reference>